<comment type="cofactor">
    <cofactor evidence="1 4">
        <name>a divalent metal cation</name>
        <dbReference type="ChEBI" id="CHEBI:60240"/>
    </cofactor>
</comment>
<evidence type="ECO:0000313" key="5">
    <source>
        <dbReference type="EMBL" id="GGD97758.1"/>
    </source>
</evidence>
<dbReference type="EC" id="3.6.1.9" evidence="4"/>
<reference evidence="5" key="2">
    <citation type="submission" date="2020-09" db="EMBL/GenBank/DDBJ databases">
        <authorList>
            <person name="Sun Q."/>
            <person name="Zhou Y."/>
        </authorList>
    </citation>
    <scope>NUCLEOTIDE SEQUENCE</scope>
    <source>
        <strain evidence="5">CGMCC 1.12924</strain>
    </source>
</reference>
<dbReference type="GO" id="GO:0005737">
    <property type="term" value="C:cytoplasm"/>
    <property type="evidence" value="ECO:0007669"/>
    <property type="project" value="UniProtKB-SubCell"/>
</dbReference>
<keyword evidence="4" id="KW-0963">Cytoplasm</keyword>
<feature type="site" description="Important for substrate specificity" evidence="4">
    <location>
        <position position="19"/>
    </location>
</feature>
<comment type="catalytic activity">
    <reaction evidence="4">
        <text>dTTP + H2O = dTMP + diphosphate + H(+)</text>
        <dbReference type="Rhea" id="RHEA:28534"/>
        <dbReference type="ChEBI" id="CHEBI:15377"/>
        <dbReference type="ChEBI" id="CHEBI:15378"/>
        <dbReference type="ChEBI" id="CHEBI:33019"/>
        <dbReference type="ChEBI" id="CHEBI:37568"/>
        <dbReference type="ChEBI" id="CHEBI:63528"/>
        <dbReference type="EC" id="3.6.1.9"/>
    </reaction>
</comment>
<dbReference type="AlphaFoldDB" id="A0A8J2VCB2"/>
<dbReference type="HAMAP" id="MF_00528">
    <property type="entry name" value="Maf"/>
    <property type="match status" value="1"/>
</dbReference>
<dbReference type="Pfam" id="PF02545">
    <property type="entry name" value="Maf"/>
    <property type="match status" value="1"/>
</dbReference>
<feature type="site" description="Important for substrate specificity" evidence="4">
    <location>
        <position position="159"/>
    </location>
</feature>
<comment type="subcellular location">
    <subcellularLocation>
        <location evidence="4">Cytoplasm</location>
    </subcellularLocation>
</comment>
<keyword evidence="2 4" id="KW-0378">Hydrolase</keyword>
<accession>A0A8J2VCB2</accession>
<evidence type="ECO:0000256" key="3">
    <source>
        <dbReference type="ARBA" id="ARBA00023080"/>
    </source>
</evidence>
<dbReference type="InterPro" id="IPR003697">
    <property type="entry name" value="Maf-like"/>
</dbReference>
<keyword evidence="3 4" id="KW-0546">Nucleotide metabolism</keyword>
<dbReference type="InterPro" id="IPR029001">
    <property type="entry name" value="ITPase-like_fam"/>
</dbReference>
<dbReference type="SUPFAM" id="SSF52972">
    <property type="entry name" value="ITPase-like"/>
    <property type="match status" value="1"/>
</dbReference>
<evidence type="ECO:0000256" key="1">
    <source>
        <dbReference type="ARBA" id="ARBA00001968"/>
    </source>
</evidence>
<dbReference type="Proteomes" id="UP000652231">
    <property type="component" value="Unassembled WGS sequence"/>
</dbReference>
<feature type="site" description="Important for substrate specificity" evidence="4">
    <location>
        <position position="77"/>
    </location>
</feature>
<comment type="catalytic activity">
    <reaction evidence="4">
        <text>UTP + H2O = UMP + diphosphate + H(+)</text>
        <dbReference type="Rhea" id="RHEA:29395"/>
        <dbReference type="ChEBI" id="CHEBI:15377"/>
        <dbReference type="ChEBI" id="CHEBI:15378"/>
        <dbReference type="ChEBI" id="CHEBI:33019"/>
        <dbReference type="ChEBI" id="CHEBI:46398"/>
        <dbReference type="ChEBI" id="CHEBI:57865"/>
        <dbReference type="EC" id="3.6.1.9"/>
    </reaction>
</comment>
<dbReference type="GO" id="GO:0009117">
    <property type="term" value="P:nucleotide metabolic process"/>
    <property type="evidence" value="ECO:0007669"/>
    <property type="project" value="UniProtKB-KW"/>
</dbReference>
<dbReference type="NCBIfam" id="TIGR00172">
    <property type="entry name" value="maf"/>
    <property type="match status" value="1"/>
</dbReference>
<comment type="caution">
    <text evidence="4">Lacks conserved residue(s) required for the propagation of feature annotation.</text>
</comment>
<proteinExistence type="inferred from homology"/>
<evidence type="ECO:0000256" key="4">
    <source>
        <dbReference type="HAMAP-Rule" id="MF_00528"/>
    </source>
</evidence>
<gene>
    <name evidence="5" type="ORF">GCM10011312_21720</name>
</gene>
<dbReference type="GO" id="GO:0047429">
    <property type="term" value="F:nucleoside triphosphate diphosphatase activity"/>
    <property type="evidence" value="ECO:0007669"/>
    <property type="project" value="UniProtKB-EC"/>
</dbReference>
<dbReference type="PANTHER" id="PTHR43213">
    <property type="entry name" value="BIFUNCTIONAL DTTP/UTP PYROPHOSPHATASE/METHYLTRANSFERASE PROTEIN-RELATED"/>
    <property type="match status" value="1"/>
</dbReference>
<dbReference type="Gene3D" id="3.90.950.10">
    <property type="match status" value="1"/>
</dbReference>
<dbReference type="EMBL" id="BMGK01000009">
    <property type="protein sequence ID" value="GGD97758.1"/>
    <property type="molecule type" value="Genomic_DNA"/>
</dbReference>
<evidence type="ECO:0000256" key="2">
    <source>
        <dbReference type="ARBA" id="ARBA00022801"/>
    </source>
</evidence>
<evidence type="ECO:0000313" key="6">
    <source>
        <dbReference type="Proteomes" id="UP000652231"/>
    </source>
</evidence>
<organism evidence="5 6">
    <name type="scientific">Planktosalinus lacus</name>
    <dbReference type="NCBI Taxonomy" id="1526573"/>
    <lineage>
        <taxon>Bacteria</taxon>
        <taxon>Pseudomonadati</taxon>
        <taxon>Bacteroidota</taxon>
        <taxon>Flavobacteriia</taxon>
        <taxon>Flavobacteriales</taxon>
        <taxon>Flavobacteriaceae</taxon>
        <taxon>Planktosalinus</taxon>
    </lineage>
</organism>
<comment type="caution">
    <text evidence="5">The sequence shown here is derived from an EMBL/GenBank/DDBJ whole genome shotgun (WGS) entry which is preliminary data.</text>
</comment>
<dbReference type="RefSeq" id="WP_188442436.1">
    <property type="nucleotide sequence ID" value="NZ_BMGK01000009.1"/>
</dbReference>
<comment type="similarity">
    <text evidence="4">Belongs to the Maf family. YhdE subfamily.</text>
</comment>
<dbReference type="PIRSF" id="PIRSF006305">
    <property type="entry name" value="Maf"/>
    <property type="match status" value="1"/>
</dbReference>
<sequence>MLKSQLSKYNIILASGSPRRQQFFKELDIPFTTQVKPVEEVFPEHLKEKEIAEYLAVLKASVFNELKKNDILITGDTIVLREGICLGKPKDENEATDMLRSLSGTHHDVITSVCFTTSKTQLVMSDLTKVYFKKLSDAEIKFYIQNYQPFDKAGGYGIQEWIGAVGVTKIEGSYNTVMGLPTHLVYKTLIEFATQ</sequence>
<comment type="function">
    <text evidence="4">Nucleoside triphosphate pyrophosphatase that hydrolyzes dTTP and UTP. May have a dual role in cell division arrest and in preventing the incorporation of modified nucleotides into cellular nucleic acids.</text>
</comment>
<dbReference type="PANTHER" id="PTHR43213:SF5">
    <property type="entry name" value="BIFUNCTIONAL DTTP_UTP PYROPHOSPHATASE_METHYLTRANSFERASE PROTEIN-RELATED"/>
    <property type="match status" value="1"/>
</dbReference>
<keyword evidence="6" id="KW-1185">Reference proteome</keyword>
<protein>
    <recommendedName>
        <fullName evidence="4">dTTP/UTP pyrophosphatase</fullName>
        <shortName evidence="4">dTTPase/UTPase</shortName>
        <ecNumber evidence="4">3.6.1.9</ecNumber>
    </recommendedName>
    <alternativeName>
        <fullName evidence="4">Nucleoside triphosphate pyrophosphatase</fullName>
    </alternativeName>
    <alternativeName>
        <fullName evidence="4">Nucleotide pyrophosphatase</fullName>
        <shortName evidence="4">Nucleotide PPase</shortName>
    </alternativeName>
</protein>
<feature type="active site" description="Proton acceptor" evidence="4">
    <location>
        <position position="76"/>
    </location>
</feature>
<name>A0A8J2VCB2_9FLAO</name>
<dbReference type="CDD" id="cd00555">
    <property type="entry name" value="Maf"/>
    <property type="match status" value="1"/>
</dbReference>
<reference evidence="5" key="1">
    <citation type="journal article" date="2014" name="Int. J. Syst. Evol. Microbiol.">
        <title>Complete genome sequence of Corynebacterium casei LMG S-19264T (=DSM 44701T), isolated from a smear-ripened cheese.</title>
        <authorList>
            <consortium name="US DOE Joint Genome Institute (JGI-PGF)"/>
            <person name="Walter F."/>
            <person name="Albersmeier A."/>
            <person name="Kalinowski J."/>
            <person name="Ruckert C."/>
        </authorList>
    </citation>
    <scope>NUCLEOTIDE SEQUENCE</scope>
    <source>
        <strain evidence="5">CGMCC 1.12924</strain>
    </source>
</reference>